<evidence type="ECO:0000256" key="1">
    <source>
        <dbReference type="SAM" id="Phobius"/>
    </source>
</evidence>
<dbReference type="OrthoDB" id="799068at2"/>
<sequence length="203" mass="21645">MSTGTGGVVVTAVPPRTLEITRRSLASAVVVCVIVVLYVAQASLPPNALTLPLQTSIAPQIAPVLPQGWAFFTKSPRDEEILPFAVTGVGALESLSTGPNSDPRHAFGLSRGARAQGVEIGTLLYDVNVSEEDWVNCVRLSDCADVLEGQEGIRVENESPGPTLCGPVALVRHEPRPWAWRHLVDEHLRPVSALQLDVRCGSA</sequence>
<proteinExistence type="predicted"/>
<evidence type="ECO:0000313" key="2">
    <source>
        <dbReference type="EMBL" id="ADG76146.1"/>
    </source>
</evidence>
<organism evidence="2 3">
    <name type="scientific">Cellulomonas flavigena (strain ATCC 482 / DSM 20109 / BCRC 11376 / JCM 18109 / NBRC 3775 / NCIMB 8073 / NRS 134)</name>
    <dbReference type="NCBI Taxonomy" id="446466"/>
    <lineage>
        <taxon>Bacteria</taxon>
        <taxon>Bacillati</taxon>
        <taxon>Actinomycetota</taxon>
        <taxon>Actinomycetes</taxon>
        <taxon>Micrococcales</taxon>
        <taxon>Cellulomonadaceae</taxon>
        <taxon>Cellulomonas</taxon>
    </lineage>
</organism>
<feature type="transmembrane region" description="Helical" evidence="1">
    <location>
        <begin position="25"/>
        <end position="44"/>
    </location>
</feature>
<dbReference type="NCBIfam" id="TIGR04034">
    <property type="entry name" value="export_SdpA"/>
    <property type="match status" value="1"/>
</dbReference>
<keyword evidence="1" id="KW-1133">Transmembrane helix</keyword>
<dbReference type="eggNOG" id="ENOG503348B">
    <property type="taxonomic scope" value="Bacteria"/>
</dbReference>
<dbReference type="Pfam" id="PF17418">
    <property type="entry name" value="SdpA"/>
    <property type="match status" value="1"/>
</dbReference>
<keyword evidence="3" id="KW-1185">Reference proteome</keyword>
<dbReference type="KEGG" id="cfl:Cfla_3265"/>
<evidence type="ECO:0000313" key="3">
    <source>
        <dbReference type="Proteomes" id="UP000000849"/>
    </source>
</evidence>
<dbReference type="STRING" id="446466.Cfla_3265"/>
<gene>
    <name evidence="2" type="ordered locus">Cfla_3265</name>
</gene>
<name>D5UBY7_CELFN</name>
<dbReference type="RefSeq" id="WP_013118477.1">
    <property type="nucleotide sequence ID" value="NC_014151.1"/>
</dbReference>
<dbReference type="InterPro" id="IPR023902">
    <property type="entry name" value="Sporulation_SdpA"/>
</dbReference>
<dbReference type="EMBL" id="CP001964">
    <property type="protein sequence ID" value="ADG76146.1"/>
    <property type="molecule type" value="Genomic_DNA"/>
</dbReference>
<keyword evidence="1" id="KW-0472">Membrane</keyword>
<keyword evidence="1" id="KW-0812">Transmembrane</keyword>
<accession>D5UBY7</accession>
<evidence type="ECO:0008006" key="4">
    <source>
        <dbReference type="Google" id="ProtNLM"/>
    </source>
</evidence>
<dbReference type="Proteomes" id="UP000000849">
    <property type="component" value="Chromosome"/>
</dbReference>
<dbReference type="HOGENOM" id="CLU_097066_0_0_11"/>
<reference evidence="2 3" key="1">
    <citation type="journal article" date="2010" name="Stand. Genomic Sci.">
        <title>Complete genome sequence of Cellulomonas flavigena type strain (134).</title>
        <authorList>
            <person name="Abt B."/>
            <person name="Foster B."/>
            <person name="Lapidus A."/>
            <person name="Clum A."/>
            <person name="Sun H."/>
            <person name="Pukall R."/>
            <person name="Lucas S."/>
            <person name="Glavina Del Rio T."/>
            <person name="Nolan M."/>
            <person name="Tice H."/>
            <person name="Cheng J.F."/>
            <person name="Pitluck S."/>
            <person name="Liolios K."/>
            <person name="Ivanova N."/>
            <person name="Mavromatis K."/>
            <person name="Ovchinnikova G."/>
            <person name="Pati A."/>
            <person name="Goodwin L."/>
            <person name="Chen A."/>
            <person name="Palaniappan K."/>
            <person name="Land M."/>
            <person name="Hauser L."/>
            <person name="Chang Y.J."/>
            <person name="Jeffries C.D."/>
            <person name="Rohde M."/>
            <person name="Goker M."/>
            <person name="Woyke T."/>
            <person name="Bristow J."/>
            <person name="Eisen J.A."/>
            <person name="Markowitz V."/>
            <person name="Hugenholtz P."/>
            <person name="Kyrpides N.C."/>
            <person name="Klenk H.P."/>
        </authorList>
    </citation>
    <scope>NUCLEOTIDE SEQUENCE [LARGE SCALE GENOMIC DNA]</scope>
    <source>
        <strain evidence="3">ATCC 482 / DSM 20109 / BCRC 11376 / JCM 18109 / NBRC 3775 / NCIMB 8073 / NRS 134</strain>
    </source>
</reference>
<protein>
    <recommendedName>
        <fullName evidence="4">SdpA family antimicrobial peptide system protein</fullName>
    </recommendedName>
</protein>
<dbReference type="AlphaFoldDB" id="D5UBY7"/>